<keyword evidence="2" id="KW-1185">Reference proteome</keyword>
<comment type="caution">
    <text evidence="1">The sequence shown here is derived from an EMBL/GenBank/DDBJ whole genome shotgun (WGS) entry which is preliminary data.</text>
</comment>
<name>A0A1X0YCT7_9BACT</name>
<evidence type="ECO:0000313" key="2">
    <source>
        <dbReference type="Proteomes" id="UP000193136"/>
    </source>
</evidence>
<dbReference type="EMBL" id="NAAD01000002">
    <property type="protein sequence ID" value="ORJ63005.1"/>
    <property type="molecule type" value="Genomic_DNA"/>
</dbReference>
<dbReference type="Proteomes" id="UP000193136">
    <property type="component" value="Unassembled WGS sequence"/>
</dbReference>
<accession>A0A1X0YCT7</accession>
<evidence type="ECO:0000313" key="1">
    <source>
        <dbReference type="EMBL" id="ORJ63005.1"/>
    </source>
</evidence>
<gene>
    <name evidence="1" type="ORF">B5V00_02845</name>
</gene>
<proteinExistence type="predicted"/>
<sequence>MAFANILRYLNTESSEFIADEQHKSLTRLHFPEITGEPSGAPQIFENRIQLKRLHSSSAMNPLIQAKLSLLSAEPIKH</sequence>
<organism evidence="1 2">
    <name type="scientific">Geothermobacter hydrogeniphilus</name>
    <dbReference type="NCBI Taxonomy" id="1969733"/>
    <lineage>
        <taxon>Bacteria</taxon>
        <taxon>Pseudomonadati</taxon>
        <taxon>Thermodesulfobacteriota</taxon>
        <taxon>Desulfuromonadia</taxon>
        <taxon>Desulfuromonadales</taxon>
        <taxon>Geothermobacteraceae</taxon>
        <taxon>Geothermobacter</taxon>
    </lineage>
</organism>
<reference evidence="1 2" key="1">
    <citation type="submission" date="2017-03" db="EMBL/GenBank/DDBJ databases">
        <title>Genome sequence of Geothermobacter sp. EPR-M, Deep-Sea Iron Reducer.</title>
        <authorList>
            <person name="Tully B."/>
            <person name="Savalia P."/>
            <person name="Abuyen K."/>
            <person name="Baughan C."/>
            <person name="Romero E."/>
            <person name="Ronkowski C."/>
            <person name="Torres B."/>
            <person name="Tremblay J."/>
            <person name="Trujillo A."/>
            <person name="Tyler M."/>
            <person name="Perez-Rodriguez I."/>
            <person name="Amend J."/>
        </authorList>
    </citation>
    <scope>NUCLEOTIDE SEQUENCE [LARGE SCALE GENOMIC DNA]</scope>
    <source>
        <strain evidence="1 2">EPR-M</strain>
    </source>
</reference>
<protein>
    <submittedName>
        <fullName evidence="1">Uncharacterized protein</fullName>
    </submittedName>
</protein>
<dbReference type="STRING" id="1969733.B5V00_02845"/>
<dbReference type="AlphaFoldDB" id="A0A1X0YCT7"/>